<evidence type="ECO:0000313" key="5">
    <source>
        <dbReference type="EMBL" id="OAT47506.1"/>
    </source>
</evidence>
<dbReference type="InterPro" id="IPR037913">
    <property type="entry name" value="ACD_IbpA/B"/>
</dbReference>
<dbReference type="RefSeq" id="WP_068444771.1">
    <property type="nucleotide sequence ID" value="NZ_LXEW01000051.1"/>
</dbReference>
<dbReference type="OrthoDB" id="6462033at2"/>
<comment type="caution">
    <text evidence="5">The sequence shown here is derived from an EMBL/GenBank/DDBJ whole genome shotgun (WGS) entry which is preliminary data.</text>
</comment>
<dbReference type="PATRIC" id="fig|1354272.4.peg.3771"/>
<dbReference type="Gene3D" id="2.60.40.790">
    <property type="match status" value="1"/>
</dbReference>
<evidence type="ECO:0000313" key="6">
    <source>
        <dbReference type="Proteomes" id="UP000078224"/>
    </source>
</evidence>
<sequence>MASIRPFSLFPVISDNLLSNRFDQIDRLFSQLTGSKPISSPVQTYNLKQVDDSHYELTLSVPGYQESDLNVSLKGGRLVVEGKKEEKIQEKNEKWIHQGISQGQFSLQFDLGKNVRIEKADLSSGLLSIGIEYELPEEEKPQVIAIENKDKNN</sequence>
<dbReference type="Pfam" id="PF00011">
    <property type="entry name" value="HSP20"/>
    <property type="match status" value="1"/>
</dbReference>
<evidence type="ECO:0000259" key="4">
    <source>
        <dbReference type="PROSITE" id="PS01031"/>
    </source>
</evidence>
<dbReference type="AlphaFoldDB" id="A0A1B7JHW9"/>
<evidence type="ECO:0000256" key="1">
    <source>
        <dbReference type="ARBA" id="ARBA00023016"/>
    </source>
</evidence>
<comment type="similarity">
    <text evidence="2 3">Belongs to the small heat shock protein (HSP20) family.</text>
</comment>
<organism evidence="5 6">
    <name type="scientific">Providencia heimbachae ATCC 35613</name>
    <dbReference type="NCBI Taxonomy" id="1354272"/>
    <lineage>
        <taxon>Bacteria</taxon>
        <taxon>Pseudomonadati</taxon>
        <taxon>Pseudomonadota</taxon>
        <taxon>Gammaproteobacteria</taxon>
        <taxon>Enterobacterales</taxon>
        <taxon>Morganellaceae</taxon>
        <taxon>Providencia</taxon>
    </lineage>
</organism>
<dbReference type="InterPro" id="IPR002068">
    <property type="entry name" value="A-crystallin/Hsp20_dom"/>
</dbReference>
<protein>
    <submittedName>
        <fullName evidence="5">Small heat shock protein</fullName>
    </submittedName>
</protein>
<dbReference type="InterPro" id="IPR008978">
    <property type="entry name" value="HSP20-like_chaperone"/>
</dbReference>
<evidence type="ECO:0000256" key="2">
    <source>
        <dbReference type="PROSITE-ProRule" id="PRU00285"/>
    </source>
</evidence>
<gene>
    <name evidence="5" type="ORF">M998_3690</name>
</gene>
<evidence type="ECO:0000256" key="3">
    <source>
        <dbReference type="RuleBase" id="RU003616"/>
    </source>
</evidence>
<reference evidence="5 6" key="1">
    <citation type="submission" date="2016-04" db="EMBL/GenBank/DDBJ databases">
        <title>ATOL: Assembling a taxonomically balanced genome-scale reconstruction of the evolutionary history of the Enterobacteriaceae.</title>
        <authorList>
            <person name="Plunkett G.III."/>
            <person name="Neeno-Eckwall E.C."/>
            <person name="Glasner J.D."/>
            <person name="Perna N.T."/>
        </authorList>
    </citation>
    <scope>NUCLEOTIDE SEQUENCE [LARGE SCALE GENOMIC DNA]</scope>
    <source>
        <strain evidence="5 6">ATCC 35613</strain>
    </source>
</reference>
<dbReference type="Proteomes" id="UP000078224">
    <property type="component" value="Unassembled WGS sequence"/>
</dbReference>
<dbReference type="PANTHER" id="PTHR47062">
    <property type="match status" value="1"/>
</dbReference>
<dbReference type="PROSITE" id="PS01031">
    <property type="entry name" value="SHSP"/>
    <property type="match status" value="1"/>
</dbReference>
<keyword evidence="1 5" id="KW-0346">Stress response</keyword>
<dbReference type="PANTHER" id="PTHR47062:SF1">
    <property type="entry name" value="SMALL HEAT SHOCK PROTEIN IBPA"/>
    <property type="match status" value="1"/>
</dbReference>
<keyword evidence="6" id="KW-1185">Reference proteome</keyword>
<dbReference type="EMBL" id="LXEW01000051">
    <property type="protein sequence ID" value="OAT47506.1"/>
    <property type="molecule type" value="Genomic_DNA"/>
</dbReference>
<name>A0A1B7JHW9_9GAMM</name>
<dbReference type="SUPFAM" id="SSF49764">
    <property type="entry name" value="HSP20-like chaperones"/>
    <property type="match status" value="1"/>
</dbReference>
<accession>A0A1B7JHW9</accession>
<proteinExistence type="inferred from homology"/>
<feature type="domain" description="SHSP" evidence="4">
    <location>
        <begin position="33"/>
        <end position="149"/>
    </location>
</feature>
<dbReference type="CDD" id="cd06470">
    <property type="entry name" value="ACD_IbpA-B_like"/>
    <property type="match status" value="1"/>
</dbReference>